<evidence type="ECO:0000313" key="1">
    <source>
        <dbReference type="EMBL" id="PKU87129.1"/>
    </source>
</evidence>
<organism evidence="1 2">
    <name type="scientific">Dendrobium catenatum</name>
    <dbReference type="NCBI Taxonomy" id="906689"/>
    <lineage>
        <taxon>Eukaryota</taxon>
        <taxon>Viridiplantae</taxon>
        <taxon>Streptophyta</taxon>
        <taxon>Embryophyta</taxon>
        <taxon>Tracheophyta</taxon>
        <taxon>Spermatophyta</taxon>
        <taxon>Magnoliopsida</taxon>
        <taxon>Liliopsida</taxon>
        <taxon>Asparagales</taxon>
        <taxon>Orchidaceae</taxon>
        <taxon>Epidendroideae</taxon>
        <taxon>Malaxideae</taxon>
        <taxon>Dendrobiinae</taxon>
        <taxon>Dendrobium</taxon>
    </lineage>
</organism>
<reference evidence="1 2" key="1">
    <citation type="journal article" date="2016" name="Sci. Rep.">
        <title>The Dendrobium catenatum Lindl. genome sequence provides insights into polysaccharide synthase, floral development and adaptive evolution.</title>
        <authorList>
            <person name="Zhang G.Q."/>
            <person name="Xu Q."/>
            <person name="Bian C."/>
            <person name="Tsai W.C."/>
            <person name="Yeh C.M."/>
            <person name="Liu K.W."/>
            <person name="Yoshida K."/>
            <person name="Zhang L.S."/>
            <person name="Chang S.B."/>
            <person name="Chen F."/>
            <person name="Shi Y."/>
            <person name="Su Y.Y."/>
            <person name="Zhang Y.Q."/>
            <person name="Chen L.J."/>
            <person name="Yin Y."/>
            <person name="Lin M."/>
            <person name="Huang H."/>
            <person name="Deng H."/>
            <person name="Wang Z.W."/>
            <person name="Zhu S.L."/>
            <person name="Zhao X."/>
            <person name="Deng C."/>
            <person name="Niu S.C."/>
            <person name="Huang J."/>
            <person name="Wang M."/>
            <person name="Liu G.H."/>
            <person name="Yang H.J."/>
            <person name="Xiao X.J."/>
            <person name="Hsiao Y.Y."/>
            <person name="Wu W.L."/>
            <person name="Chen Y.Y."/>
            <person name="Mitsuda N."/>
            <person name="Ohme-Takagi M."/>
            <person name="Luo Y.B."/>
            <person name="Van de Peer Y."/>
            <person name="Liu Z.J."/>
        </authorList>
    </citation>
    <scope>NUCLEOTIDE SEQUENCE [LARGE SCALE GENOMIC DNA]</scope>
    <source>
        <tissue evidence="1">The whole plant</tissue>
    </source>
</reference>
<dbReference type="Proteomes" id="UP000233837">
    <property type="component" value="Unassembled WGS sequence"/>
</dbReference>
<proteinExistence type="predicted"/>
<gene>
    <name evidence="1" type="ORF">MA16_Dca006537</name>
</gene>
<accession>A0A2I0XGU1</accession>
<keyword evidence="2" id="KW-1185">Reference proteome</keyword>
<name>A0A2I0XGU1_9ASPA</name>
<evidence type="ECO:0000313" key="2">
    <source>
        <dbReference type="Proteomes" id="UP000233837"/>
    </source>
</evidence>
<sequence>MKALCEDHFPLISVSFEARYLILMFQNTIGKKFAGAGNVAKIYFSMDVVCCISVIHSQGVLPNASMELELTGFAQVLILEGKFYWIVPVVVYADDVSNDSFAMGLGSFVIGKKGLCVDVSPVGVLGWVTKFVCFGVMFYNPVEAFDVSMREILYQQMAEICKMSSKTEKVKYLKKSDEVAGEIILHLGVRKFVWF</sequence>
<reference evidence="1 2" key="2">
    <citation type="journal article" date="2017" name="Nature">
        <title>The Apostasia genome and the evolution of orchids.</title>
        <authorList>
            <person name="Zhang G.Q."/>
            <person name="Liu K.W."/>
            <person name="Li Z."/>
            <person name="Lohaus R."/>
            <person name="Hsiao Y.Y."/>
            <person name="Niu S.C."/>
            <person name="Wang J.Y."/>
            <person name="Lin Y.C."/>
            <person name="Xu Q."/>
            <person name="Chen L.J."/>
            <person name="Yoshida K."/>
            <person name="Fujiwara S."/>
            <person name="Wang Z.W."/>
            <person name="Zhang Y.Q."/>
            <person name="Mitsuda N."/>
            <person name="Wang M."/>
            <person name="Liu G.H."/>
            <person name="Pecoraro L."/>
            <person name="Huang H.X."/>
            <person name="Xiao X.J."/>
            <person name="Lin M."/>
            <person name="Wu X.Y."/>
            <person name="Wu W.L."/>
            <person name="Chen Y.Y."/>
            <person name="Chang S.B."/>
            <person name="Sakamoto S."/>
            <person name="Ohme-Takagi M."/>
            <person name="Yagi M."/>
            <person name="Zeng S.J."/>
            <person name="Shen C.Y."/>
            <person name="Yeh C.M."/>
            <person name="Luo Y.B."/>
            <person name="Tsai W.C."/>
            <person name="Van de Peer Y."/>
            <person name="Liu Z.J."/>
        </authorList>
    </citation>
    <scope>NUCLEOTIDE SEQUENCE [LARGE SCALE GENOMIC DNA]</scope>
    <source>
        <tissue evidence="1">The whole plant</tissue>
    </source>
</reference>
<dbReference type="AlphaFoldDB" id="A0A2I0XGU1"/>
<protein>
    <submittedName>
        <fullName evidence="1">Uncharacterized protein</fullName>
    </submittedName>
</protein>
<dbReference type="EMBL" id="KZ501893">
    <property type="protein sequence ID" value="PKU87129.1"/>
    <property type="molecule type" value="Genomic_DNA"/>
</dbReference>